<reference evidence="6" key="3">
    <citation type="submission" date="2012-09" db="EMBL/GenBank/DDBJ databases">
        <authorList>
            <consortium name="VectorBase"/>
        </authorList>
    </citation>
    <scope>NUCLEOTIDE SEQUENCE</scope>
    <source>
        <strain evidence="6">Liverpool</strain>
    </source>
</reference>
<evidence type="ECO:0000313" key="6">
    <source>
        <dbReference type="EMBL" id="EAT47014.1"/>
    </source>
</evidence>
<comment type="similarity">
    <text evidence="1">Belongs to the eukaryotic ribosomal protein eL34 family.</text>
</comment>
<dbReference type="GO" id="GO:0005840">
    <property type="term" value="C:ribosome"/>
    <property type="evidence" value="ECO:0007669"/>
    <property type="project" value="UniProtKB-KW"/>
</dbReference>
<dbReference type="Proteomes" id="UP000682892">
    <property type="component" value="Unassembled WGS sequence"/>
</dbReference>
<organism evidence="6 7">
    <name type="scientific">Aedes aegypti</name>
    <name type="common">Yellowfever mosquito</name>
    <name type="synonym">Culex aegypti</name>
    <dbReference type="NCBI Taxonomy" id="7159"/>
    <lineage>
        <taxon>Eukaryota</taxon>
        <taxon>Metazoa</taxon>
        <taxon>Ecdysozoa</taxon>
        <taxon>Arthropoda</taxon>
        <taxon>Hexapoda</taxon>
        <taxon>Insecta</taxon>
        <taxon>Pterygota</taxon>
        <taxon>Neoptera</taxon>
        <taxon>Endopterygota</taxon>
        <taxon>Diptera</taxon>
        <taxon>Nematocera</taxon>
        <taxon>Culicoidea</taxon>
        <taxon>Culicidae</taxon>
        <taxon>Culicinae</taxon>
        <taxon>Aedini</taxon>
        <taxon>Aedes</taxon>
        <taxon>Stegomyia</taxon>
    </lineage>
</organism>
<protein>
    <recommendedName>
        <fullName evidence="4">Large ribosomal subunit protein eL34</fullName>
    </recommendedName>
    <alternativeName>
        <fullName evidence="5">60S ribosomal protein L34</fullName>
    </alternativeName>
</protein>
<evidence type="ECO:0000256" key="3">
    <source>
        <dbReference type="ARBA" id="ARBA00023274"/>
    </source>
</evidence>
<dbReference type="PaxDb" id="7159-AAEL001849-PA"/>
<evidence type="ECO:0000313" key="7">
    <source>
        <dbReference type="Proteomes" id="UP000682892"/>
    </source>
</evidence>
<sequence>DGLAIDSEKMSYNTNKRRVVRTLGSDRLVYLFIKKQRIVSKCCQCKGEAVRNQASVHVCMCRCLKTVIRTFGGVICHRERIIRAFLIDEQKVVKVLKALQLGKPVRKPPKLQKTPAKTASKSK</sequence>
<reference evidence="6" key="2">
    <citation type="journal article" date="2007" name="Science">
        <title>Genome sequence of Aedes aegypti, a major arbovirus vector.</title>
        <authorList>
            <person name="Nene V."/>
            <person name="Wortman J.R."/>
            <person name="Lawson D."/>
            <person name="Haas B."/>
            <person name="Kodira C."/>
            <person name="Tu Z.J."/>
            <person name="Loftus B."/>
            <person name="Xi Z."/>
            <person name="Megy K."/>
            <person name="Grabherr M."/>
            <person name="Ren Q."/>
            <person name="Zdobnov E.M."/>
            <person name="Lobo N.F."/>
            <person name="Campbell K.S."/>
            <person name="Brown S.E."/>
            <person name="Bonaldo M.F."/>
            <person name="Zhu J."/>
            <person name="Sinkins S.P."/>
            <person name="Hogenkamp D.G."/>
            <person name="Amedeo P."/>
            <person name="Arensburger P."/>
            <person name="Atkinson P.W."/>
            <person name="Bidwell S."/>
            <person name="Biedler J."/>
            <person name="Birney E."/>
            <person name="Bruggner R.V."/>
            <person name="Costas J."/>
            <person name="Coy M.R."/>
            <person name="Crabtree J."/>
            <person name="Crawford M."/>
            <person name="Debruyn B."/>
            <person name="Decaprio D."/>
            <person name="Eiglmeier K."/>
            <person name="Eisenstadt E."/>
            <person name="El-Dorry H."/>
            <person name="Gelbart W.M."/>
            <person name="Gomes S.L."/>
            <person name="Hammond M."/>
            <person name="Hannick L.I."/>
            <person name="Hogan J.R."/>
            <person name="Holmes M.H."/>
            <person name="Jaffe D."/>
            <person name="Johnston J.S."/>
            <person name="Kennedy R.C."/>
            <person name="Koo H."/>
            <person name="Kravitz S."/>
            <person name="Kriventseva E.V."/>
            <person name="Kulp D."/>
            <person name="Labutti K."/>
            <person name="Lee E."/>
            <person name="Li S."/>
            <person name="Lovin D.D."/>
            <person name="Mao C."/>
            <person name="Mauceli E."/>
            <person name="Menck C.F."/>
            <person name="Miller J.R."/>
            <person name="Montgomery P."/>
            <person name="Mori A."/>
            <person name="Nascimento A.L."/>
            <person name="Naveira H.F."/>
            <person name="Nusbaum C."/>
            <person name="O'leary S."/>
            <person name="Orvis J."/>
            <person name="Pertea M."/>
            <person name="Quesneville H."/>
            <person name="Reidenbach K.R."/>
            <person name="Rogers Y.H."/>
            <person name="Roth C.W."/>
            <person name="Schneider J.R."/>
            <person name="Schatz M."/>
            <person name="Shumway M."/>
            <person name="Stanke M."/>
            <person name="Stinson E.O."/>
            <person name="Tubio J.M."/>
            <person name="Vanzee J.P."/>
            <person name="Verjovski-Almeida S."/>
            <person name="Werner D."/>
            <person name="White O."/>
            <person name="Wyder S."/>
            <person name="Zeng Q."/>
            <person name="Zhao Q."/>
            <person name="Zhao Y."/>
            <person name="Hill C.A."/>
            <person name="Raikhel A.S."/>
            <person name="Soares M.B."/>
            <person name="Knudson D.L."/>
            <person name="Lee N.H."/>
            <person name="Galagan J."/>
            <person name="Salzberg S.L."/>
            <person name="Paulsen I.T."/>
            <person name="Dimopoulos G."/>
            <person name="Collins F.H."/>
            <person name="Birren B."/>
            <person name="Fraser-Liggett C.M."/>
            <person name="Severson D.W."/>
        </authorList>
    </citation>
    <scope>NUCLEOTIDE SEQUENCE [LARGE SCALE GENOMIC DNA]</scope>
    <source>
        <strain evidence="6">Liverpool</strain>
    </source>
</reference>
<proteinExistence type="inferred from homology"/>
<dbReference type="AlphaFoldDB" id="Q17JY6"/>
<reference evidence="6" key="1">
    <citation type="submission" date="2005-10" db="EMBL/GenBank/DDBJ databases">
        <authorList>
            <person name="Loftus B.J."/>
            <person name="Nene V.M."/>
            <person name="Hannick L.I."/>
            <person name="Bidwell S."/>
            <person name="Haas B."/>
            <person name="Amedeo P."/>
            <person name="Orvis J."/>
            <person name="Wortman J.R."/>
            <person name="White O.R."/>
            <person name="Salzberg S."/>
            <person name="Shumway M."/>
            <person name="Koo H."/>
            <person name="Zhao Y."/>
            <person name="Holmes M."/>
            <person name="Miller J."/>
            <person name="Schatz M."/>
            <person name="Pop M."/>
            <person name="Pai G."/>
            <person name="Utterback T."/>
            <person name="Rogers Y.-H."/>
            <person name="Kravitz S."/>
            <person name="Fraser C.M."/>
        </authorList>
    </citation>
    <scope>NUCLEOTIDE SEQUENCE</scope>
    <source>
        <strain evidence="6">Liverpool</strain>
    </source>
</reference>
<name>Q17JY6_AEDAE</name>
<dbReference type="Gene3D" id="6.20.340.10">
    <property type="match status" value="1"/>
</dbReference>
<feature type="non-terminal residue" evidence="6">
    <location>
        <position position="1"/>
    </location>
</feature>
<dbReference type="EMBL" id="CH477229">
    <property type="protein sequence ID" value="EAT47014.1"/>
    <property type="molecule type" value="Genomic_DNA"/>
</dbReference>
<evidence type="ECO:0000256" key="4">
    <source>
        <dbReference type="ARBA" id="ARBA00035227"/>
    </source>
</evidence>
<accession>Q17JY6</accession>
<dbReference type="Pfam" id="PF01199">
    <property type="entry name" value="Ribosomal_L34e"/>
    <property type="match status" value="1"/>
</dbReference>
<dbReference type="InterPro" id="IPR038562">
    <property type="entry name" value="Ribosomal_eL34_C_sf"/>
</dbReference>
<evidence type="ECO:0000256" key="5">
    <source>
        <dbReference type="ARBA" id="ARBA00035333"/>
    </source>
</evidence>
<evidence type="ECO:0000256" key="1">
    <source>
        <dbReference type="ARBA" id="ARBA00009875"/>
    </source>
</evidence>
<dbReference type="OMA" id="NMQRILC"/>
<keyword evidence="3" id="KW-0687">Ribonucleoprotein</keyword>
<dbReference type="GO" id="GO:0006412">
    <property type="term" value="P:translation"/>
    <property type="evidence" value="ECO:0007669"/>
    <property type="project" value="InterPro"/>
</dbReference>
<dbReference type="PhylomeDB" id="Q17JY6"/>
<dbReference type="GO" id="GO:0003735">
    <property type="term" value="F:structural constituent of ribosome"/>
    <property type="evidence" value="ECO:0007669"/>
    <property type="project" value="InterPro"/>
</dbReference>
<keyword evidence="2" id="KW-0689">Ribosomal protein</keyword>
<dbReference type="STRING" id="7159.Q17JY6"/>
<gene>
    <name evidence="6" type="ORF">AaeL_AAEL001849</name>
</gene>
<dbReference type="GO" id="GO:1990904">
    <property type="term" value="C:ribonucleoprotein complex"/>
    <property type="evidence" value="ECO:0007669"/>
    <property type="project" value="UniProtKB-KW"/>
</dbReference>
<dbReference type="eggNOG" id="KOG1790">
    <property type="taxonomic scope" value="Eukaryota"/>
</dbReference>
<evidence type="ECO:0000256" key="2">
    <source>
        <dbReference type="ARBA" id="ARBA00022980"/>
    </source>
</evidence>
<dbReference type="InterPro" id="IPR008195">
    <property type="entry name" value="Ribosomal_eL34"/>
</dbReference>
<dbReference type="PANTHER" id="PTHR46595">
    <property type="entry name" value="60S RIBOSOMAL PROTEIN L34"/>
    <property type="match status" value="1"/>
</dbReference>
<dbReference type="HOGENOM" id="CLU_118652_0_0_1"/>